<evidence type="ECO:0000313" key="3">
    <source>
        <dbReference type="Proteomes" id="UP001604277"/>
    </source>
</evidence>
<feature type="compositionally biased region" description="Basic residues" evidence="1">
    <location>
        <begin position="78"/>
        <end position="88"/>
    </location>
</feature>
<name>A0ABD1TB50_9LAMI</name>
<dbReference type="Proteomes" id="UP001604277">
    <property type="component" value="Unassembled WGS sequence"/>
</dbReference>
<protein>
    <submittedName>
        <fullName evidence="2">C2 domain-containing protein</fullName>
    </submittedName>
</protein>
<proteinExistence type="predicted"/>
<organism evidence="2 3">
    <name type="scientific">Forsythia ovata</name>
    <dbReference type="NCBI Taxonomy" id="205694"/>
    <lineage>
        <taxon>Eukaryota</taxon>
        <taxon>Viridiplantae</taxon>
        <taxon>Streptophyta</taxon>
        <taxon>Embryophyta</taxon>
        <taxon>Tracheophyta</taxon>
        <taxon>Spermatophyta</taxon>
        <taxon>Magnoliopsida</taxon>
        <taxon>eudicotyledons</taxon>
        <taxon>Gunneridae</taxon>
        <taxon>Pentapetalae</taxon>
        <taxon>asterids</taxon>
        <taxon>lamiids</taxon>
        <taxon>Lamiales</taxon>
        <taxon>Oleaceae</taxon>
        <taxon>Forsythieae</taxon>
        <taxon>Forsythia</taxon>
    </lineage>
</organism>
<evidence type="ECO:0000256" key="1">
    <source>
        <dbReference type="SAM" id="MobiDB-lite"/>
    </source>
</evidence>
<dbReference type="AlphaFoldDB" id="A0ABD1TB50"/>
<comment type="caution">
    <text evidence="2">The sequence shown here is derived from an EMBL/GenBank/DDBJ whole genome shotgun (WGS) entry which is preliminary data.</text>
</comment>
<sequence>MEKETDILDLYAEFEDCINYSAAETLIGTPAFTTVQICRPSRCLHAVLNIAAAIYDLSDFAILNKTHVVSFSVMMGKEKRKSKLRRGKISRDGSKQRGKVISKAPRCHCVITYTSGAAENAVTD</sequence>
<evidence type="ECO:0000313" key="2">
    <source>
        <dbReference type="EMBL" id="KAL2509957.1"/>
    </source>
</evidence>
<gene>
    <name evidence="2" type="ORF">Fot_33604</name>
</gene>
<feature type="region of interest" description="Disordered" evidence="1">
    <location>
        <begin position="78"/>
        <end position="100"/>
    </location>
</feature>
<reference evidence="3" key="1">
    <citation type="submission" date="2024-07" db="EMBL/GenBank/DDBJ databases">
        <title>Two chromosome-level genome assemblies of Korean endemic species Abeliophyllum distichum and Forsythia ovata (Oleaceae).</title>
        <authorList>
            <person name="Jang H."/>
        </authorList>
    </citation>
    <scope>NUCLEOTIDE SEQUENCE [LARGE SCALE GENOMIC DNA]</scope>
</reference>
<accession>A0ABD1TB50</accession>
<keyword evidence="3" id="KW-1185">Reference proteome</keyword>
<dbReference type="EMBL" id="JBFOLJ010000009">
    <property type="protein sequence ID" value="KAL2509957.1"/>
    <property type="molecule type" value="Genomic_DNA"/>
</dbReference>